<accession>A0A409W9Z2</accession>
<dbReference type="EMBL" id="NHYE01005269">
    <property type="protein sequence ID" value="PPQ75336.1"/>
    <property type="molecule type" value="Genomic_DNA"/>
</dbReference>
<dbReference type="InParanoid" id="A0A409W9Z2"/>
<gene>
    <name evidence="1" type="ORF">CVT26_015189</name>
</gene>
<reference evidence="1 2" key="1">
    <citation type="journal article" date="2018" name="Evol. Lett.">
        <title>Horizontal gene cluster transfer increased hallucinogenic mushroom diversity.</title>
        <authorList>
            <person name="Reynolds H.T."/>
            <person name="Vijayakumar V."/>
            <person name="Gluck-Thaler E."/>
            <person name="Korotkin H.B."/>
            <person name="Matheny P.B."/>
            <person name="Slot J.C."/>
        </authorList>
    </citation>
    <scope>NUCLEOTIDE SEQUENCE [LARGE SCALE GENOMIC DNA]</scope>
    <source>
        <strain evidence="1 2">SRW20</strain>
    </source>
</reference>
<comment type="caution">
    <text evidence="1">The sequence shown here is derived from an EMBL/GenBank/DDBJ whole genome shotgun (WGS) entry which is preliminary data.</text>
</comment>
<sequence length="78" mass="8406">MNYPHQHNGSWASSAFGSARGYDVVAGSGTGGPGHDYDQPACGRANDGSFYPEPVRYALQEFRTTYEIGYDGNIPTSK</sequence>
<dbReference type="Proteomes" id="UP000284706">
    <property type="component" value="Unassembled WGS sequence"/>
</dbReference>
<feature type="non-terminal residue" evidence="1">
    <location>
        <position position="78"/>
    </location>
</feature>
<evidence type="ECO:0000313" key="1">
    <source>
        <dbReference type="EMBL" id="PPQ75336.1"/>
    </source>
</evidence>
<dbReference type="AlphaFoldDB" id="A0A409W9Z2"/>
<organism evidence="1 2">
    <name type="scientific">Gymnopilus dilepis</name>
    <dbReference type="NCBI Taxonomy" id="231916"/>
    <lineage>
        <taxon>Eukaryota</taxon>
        <taxon>Fungi</taxon>
        <taxon>Dikarya</taxon>
        <taxon>Basidiomycota</taxon>
        <taxon>Agaricomycotina</taxon>
        <taxon>Agaricomycetes</taxon>
        <taxon>Agaricomycetidae</taxon>
        <taxon>Agaricales</taxon>
        <taxon>Agaricineae</taxon>
        <taxon>Hymenogastraceae</taxon>
        <taxon>Gymnopilus</taxon>
    </lineage>
</organism>
<keyword evidence="2" id="KW-1185">Reference proteome</keyword>
<proteinExistence type="predicted"/>
<evidence type="ECO:0000313" key="2">
    <source>
        <dbReference type="Proteomes" id="UP000284706"/>
    </source>
</evidence>
<protein>
    <submittedName>
        <fullName evidence="1">Uncharacterized protein</fullName>
    </submittedName>
</protein>
<name>A0A409W9Z2_9AGAR</name>